<keyword evidence="3" id="KW-0862">Zinc</keyword>
<accession>A0A6V7P011</accession>
<keyword evidence="4" id="KW-0010">Activator</keyword>
<evidence type="ECO:0000313" key="5">
    <source>
        <dbReference type="EMBL" id="CAD1824147.1"/>
    </source>
</evidence>
<dbReference type="InterPro" id="IPR051140">
    <property type="entry name" value="GATA_TF"/>
</dbReference>
<dbReference type="AlphaFoldDB" id="A0A6V7P011"/>
<dbReference type="GO" id="GO:0008270">
    <property type="term" value="F:zinc ion binding"/>
    <property type="evidence" value="ECO:0007669"/>
    <property type="project" value="UniProtKB-KW"/>
</dbReference>
<dbReference type="SUPFAM" id="SSF57716">
    <property type="entry name" value="Glucocorticoid receptor-like (DNA-binding domain)"/>
    <property type="match status" value="1"/>
</dbReference>
<name>A0A6V7P011_ANACO</name>
<evidence type="ECO:0008006" key="6">
    <source>
        <dbReference type="Google" id="ProtNLM"/>
    </source>
</evidence>
<evidence type="ECO:0000256" key="3">
    <source>
        <dbReference type="ARBA" id="ARBA00022833"/>
    </source>
</evidence>
<evidence type="ECO:0000256" key="4">
    <source>
        <dbReference type="ARBA" id="ARBA00023159"/>
    </source>
</evidence>
<dbReference type="EMBL" id="LR862143">
    <property type="protein sequence ID" value="CAD1824147.1"/>
    <property type="molecule type" value="Genomic_DNA"/>
</dbReference>
<keyword evidence="1" id="KW-0479">Metal-binding</keyword>
<evidence type="ECO:0000256" key="1">
    <source>
        <dbReference type="ARBA" id="ARBA00022723"/>
    </source>
</evidence>
<reference evidence="5" key="1">
    <citation type="submission" date="2020-07" db="EMBL/GenBank/DDBJ databases">
        <authorList>
            <person name="Lin J."/>
        </authorList>
    </citation>
    <scope>NUCLEOTIDE SEQUENCE</scope>
</reference>
<dbReference type="GO" id="GO:0030154">
    <property type="term" value="P:cell differentiation"/>
    <property type="evidence" value="ECO:0007669"/>
    <property type="project" value="TreeGrafter"/>
</dbReference>
<evidence type="ECO:0000256" key="2">
    <source>
        <dbReference type="ARBA" id="ARBA00022771"/>
    </source>
</evidence>
<organism evidence="5">
    <name type="scientific">Ananas comosus var. bracteatus</name>
    <name type="common">red pineapple</name>
    <dbReference type="NCBI Taxonomy" id="296719"/>
    <lineage>
        <taxon>Eukaryota</taxon>
        <taxon>Viridiplantae</taxon>
        <taxon>Streptophyta</taxon>
        <taxon>Embryophyta</taxon>
        <taxon>Tracheophyta</taxon>
        <taxon>Spermatophyta</taxon>
        <taxon>Magnoliopsida</taxon>
        <taxon>Liliopsida</taxon>
        <taxon>Poales</taxon>
        <taxon>Bromeliaceae</taxon>
        <taxon>Bromelioideae</taxon>
        <taxon>Ananas</taxon>
    </lineage>
</organism>
<sequence length="345" mass="37449">MEAAPECYHGGFYRAASGTMPQFVAEKKGTAASAAADNGFVVDDLLDFSNEEEDDDDAAAAAAEPRSVRGISRAGMALELRGGVGVLQRSGSAEAPPHLRIQTLPFLLLLRFCLRLCLRHRSRRAPFPGPRQGAQQAVPRRALQLVLAPPRRLSDIGCGFASHRHCRSSPSVVVRVGDYRDRRCFGGGRCRQEGVEAGEEKGEFGSGGCGGGGGREEVPALRDGEDAAVADGPMGPKTLCNACGVRFKSGRLVPEYRPAASPTFVLSKHSNSHRKVLELRRQKELQQLQLPPPPPQQQQQHHLLHPRTAAAAVFDAAPPHSAADEFLIHHHHHHHHLGHEFRQLL</sequence>
<dbReference type="PANTHER" id="PTHR45658">
    <property type="entry name" value="GATA TRANSCRIPTION FACTOR"/>
    <property type="match status" value="1"/>
</dbReference>
<gene>
    <name evidence="5" type="ORF">CB5_LOCUS7358</name>
</gene>
<dbReference type="GO" id="GO:0005634">
    <property type="term" value="C:nucleus"/>
    <property type="evidence" value="ECO:0007669"/>
    <property type="project" value="TreeGrafter"/>
</dbReference>
<proteinExistence type="predicted"/>
<protein>
    <recommendedName>
        <fullName evidence="6">GATA-type domain-containing protein</fullName>
    </recommendedName>
</protein>
<keyword evidence="2" id="KW-0863">Zinc-finger</keyword>
<dbReference type="PANTHER" id="PTHR45658:SF18">
    <property type="entry name" value="PROTEIN GAT2"/>
    <property type="match status" value="1"/>
</dbReference>